<gene>
    <name evidence="6" type="ORF">DSPE1174_LOCUS32906</name>
</gene>
<evidence type="ECO:0000256" key="4">
    <source>
        <dbReference type="PROSITE-ProRule" id="PRU00134"/>
    </source>
</evidence>
<organism evidence="6">
    <name type="scientific">Octactis speculum</name>
    <dbReference type="NCBI Taxonomy" id="3111310"/>
    <lineage>
        <taxon>Eukaryota</taxon>
        <taxon>Sar</taxon>
        <taxon>Stramenopiles</taxon>
        <taxon>Ochrophyta</taxon>
        <taxon>Dictyochophyceae</taxon>
        <taxon>Dictyochales</taxon>
        <taxon>Dictyochaceae</taxon>
        <taxon>Octactis</taxon>
    </lineage>
</organism>
<dbReference type="InterPro" id="IPR002893">
    <property type="entry name" value="Znf_MYND"/>
</dbReference>
<reference evidence="6" key="1">
    <citation type="submission" date="2021-01" db="EMBL/GenBank/DDBJ databases">
        <authorList>
            <person name="Corre E."/>
            <person name="Pelletier E."/>
            <person name="Niang G."/>
            <person name="Scheremetjew M."/>
            <person name="Finn R."/>
            <person name="Kale V."/>
            <person name="Holt S."/>
            <person name="Cochrane G."/>
            <person name="Meng A."/>
            <person name="Brown T."/>
            <person name="Cohen L."/>
        </authorList>
    </citation>
    <scope>NUCLEOTIDE SEQUENCE</scope>
    <source>
        <strain evidence="6">CCMP1381</strain>
    </source>
</reference>
<protein>
    <recommendedName>
        <fullName evidence="5">MYND-type domain-containing protein</fullName>
    </recommendedName>
</protein>
<keyword evidence="1" id="KW-0479">Metal-binding</keyword>
<evidence type="ECO:0000259" key="5">
    <source>
        <dbReference type="PROSITE" id="PS50865"/>
    </source>
</evidence>
<keyword evidence="3" id="KW-0862">Zinc</keyword>
<dbReference type="AlphaFoldDB" id="A0A7S2HNZ5"/>
<evidence type="ECO:0000313" key="6">
    <source>
        <dbReference type="EMBL" id="CAD9496223.1"/>
    </source>
</evidence>
<dbReference type="SUPFAM" id="SSF144232">
    <property type="entry name" value="HIT/MYND zinc finger-like"/>
    <property type="match status" value="1"/>
</dbReference>
<evidence type="ECO:0000256" key="3">
    <source>
        <dbReference type="ARBA" id="ARBA00022833"/>
    </source>
</evidence>
<evidence type="ECO:0000256" key="1">
    <source>
        <dbReference type="ARBA" id="ARBA00022723"/>
    </source>
</evidence>
<feature type="domain" description="MYND-type" evidence="5">
    <location>
        <begin position="15"/>
        <end position="58"/>
    </location>
</feature>
<dbReference type="PROSITE" id="PS50865">
    <property type="entry name" value="ZF_MYND_2"/>
    <property type="match status" value="1"/>
</dbReference>
<evidence type="ECO:0000256" key="2">
    <source>
        <dbReference type="ARBA" id="ARBA00022771"/>
    </source>
</evidence>
<keyword evidence="2 4" id="KW-0863">Zinc-finger</keyword>
<sequence length="307" mass="33251">MCPHVEQFKERSRCCSACGAKPSPPPAKAFPICSKCRMVSFCNASCLKAGWKEHKKVCTSREQRVEALIDALFTSPVTRPNPGADSFSLSVKYSAAAPVALDATGERVNGALLLIINCSLLVDLGGSGVGEELIVPAIRHMCGMRVTSSDVGKVCDALGLRNELDIARKANLADFQRVEKGLVELRAKVETFWPTLRILREGQFPGLQKGIGLAKAAIETRGDKGVAVRDFLVFATYEGVAVTSDDTAIAKAITAAQERLNKLWVGYLMVDEGERNVLLLAASGLSIEEQTKDTRNLASLRYHNQDK</sequence>
<dbReference type="Pfam" id="PF01753">
    <property type="entry name" value="zf-MYND"/>
    <property type="match status" value="1"/>
</dbReference>
<accession>A0A7S2HNZ5</accession>
<dbReference type="Gene3D" id="6.10.140.2220">
    <property type="match status" value="1"/>
</dbReference>
<dbReference type="EMBL" id="HBGS01063164">
    <property type="protein sequence ID" value="CAD9496223.1"/>
    <property type="molecule type" value="Transcribed_RNA"/>
</dbReference>
<proteinExistence type="predicted"/>
<name>A0A7S2HNZ5_9STRA</name>
<dbReference type="GO" id="GO:0008270">
    <property type="term" value="F:zinc ion binding"/>
    <property type="evidence" value="ECO:0007669"/>
    <property type="project" value="UniProtKB-KW"/>
</dbReference>